<keyword evidence="3" id="KW-1185">Reference proteome</keyword>
<dbReference type="AlphaFoldDB" id="A0A931MWF5"/>
<keyword evidence="1" id="KW-0732">Signal</keyword>
<name>A0A931MWF5_9BACI</name>
<accession>A0A931MWF5</accession>
<protein>
    <submittedName>
        <fullName evidence="2">Uncharacterized protein</fullName>
    </submittedName>
</protein>
<organism evidence="2 3">
    <name type="scientific">Halobacillus yeomjeoni</name>
    <dbReference type="NCBI Taxonomy" id="311194"/>
    <lineage>
        <taxon>Bacteria</taxon>
        <taxon>Bacillati</taxon>
        <taxon>Bacillota</taxon>
        <taxon>Bacilli</taxon>
        <taxon>Bacillales</taxon>
        <taxon>Bacillaceae</taxon>
        <taxon>Halobacillus</taxon>
    </lineage>
</organism>
<evidence type="ECO:0000256" key="1">
    <source>
        <dbReference type="SAM" id="SignalP"/>
    </source>
</evidence>
<dbReference type="EMBL" id="JADZSC010000003">
    <property type="protein sequence ID" value="MBH0231314.1"/>
    <property type="molecule type" value="Genomic_DNA"/>
</dbReference>
<dbReference type="Proteomes" id="UP000614490">
    <property type="component" value="Unassembled WGS sequence"/>
</dbReference>
<reference evidence="2 3" key="1">
    <citation type="journal article" date="2005" name="Int. J. Syst. Evol. Microbiol.">
        <title>Halobacillus yeomjeoni sp. nov., isolated from a marine solar saltern in Korea.</title>
        <authorList>
            <person name="Yoon J.H."/>
            <person name="Kang S.J."/>
            <person name="Lee C.H."/>
            <person name="Oh H.W."/>
            <person name="Oh T.K."/>
        </authorList>
    </citation>
    <scope>NUCLEOTIDE SEQUENCE [LARGE SCALE GENOMIC DNA]</scope>
    <source>
        <strain evidence="2 3">KCTC 3957</strain>
    </source>
</reference>
<dbReference type="RefSeq" id="WP_197317941.1">
    <property type="nucleotide sequence ID" value="NZ_JADZSC010000003.1"/>
</dbReference>
<evidence type="ECO:0000313" key="2">
    <source>
        <dbReference type="EMBL" id="MBH0231314.1"/>
    </source>
</evidence>
<comment type="caution">
    <text evidence="2">The sequence shown here is derived from an EMBL/GenBank/DDBJ whole genome shotgun (WGS) entry which is preliminary data.</text>
</comment>
<proteinExistence type="predicted"/>
<sequence length="95" mass="10560">MKKALFGLLVFGLILAFSAGSVSAKYYKDSDKTVSVNTGQNLSYDYDTAETSFELQEEAHDYLTDTSGAEVDHYYIWVEVDGQKVLAVDPARGMY</sequence>
<evidence type="ECO:0000313" key="3">
    <source>
        <dbReference type="Proteomes" id="UP000614490"/>
    </source>
</evidence>
<feature type="signal peptide" evidence="1">
    <location>
        <begin position="1"/>
        <end position="24"/>
    </location>
</feature>
<gene>
    <name evidence="2" type="ORF">H0267_13885</name>
</gene>
<feature type="chain" id="PRO_5037204857" evidence="1">
    <location>
        <begin position="25"/>
        <end position="95"/>
    </location>
</feature>